<keyword evidence="3" id="KW-1185">Reference proteome</keyword>
<proteinExistence type="predicted"/>
<evidence type="ECO:0000256" key="1">
    <source>
        <dbReference type="SAM" id="MobiDB-lite"/>
    </source>
</evidence>
<protein>
    <submittedName>
        <fullName evidence="2">Mate efflux family protein</fullName>
    </submittedName>
</protein>
<evidence type="ECO:0000313" key="3">
    <source>
        <dbReference type="Proteomes" id="UP001153069"/>
    </source>
</evidence>
<dbReference type="OrthoDB" id="54507at2759"/>
<dbReference type="EMBL" id="CAICTM010000126">
    <property type="protein sequence ID" value="CAB9502084.1"/>
    <property type="molecule type" value="Genomic_DNA"/>
</dbReference>
<organism evidence="2 3">
    <name type="scientific">Seminavis robusta</name>
    <dbReference type="NCBI Taxonomy" id="568900"/>
    <lineage>
        <taxon>Eukaryota</taxon>
        <taxon>Sar</taxon>
        <taxon>Stramenopiles</taxon>
        <taxon>Ochrophyta</taxon>
        <taxon>Bacillariophyta</taxon>
        <taxon>Bacillariophyceae</taxon>
        <taxon>Bacillariophycidae</taxon>
        <taxon>Naviculales</taxon>
        <taxon>Naviculaceae</taxon>
        <taxon>Seminavis</taxon>
    </lineage>
</organism>
<dbReference type="AlphaFoldDB" id="A0A9N8DLV0"/>
<name>A0A9N8DLV0_9STRA</name>
<accession>A0A9N8DLV0</accession>
<feature type="region of interest" description="Disordered" evidence="1">
    <location>
        <begin position="1"/>
        <end position="23"/>
    </location>
</feature>
<evidence type="ECO:0000313" key="2">
    <source>
        <dbReference type="EMBL" id="CAB9502084.1"/>
    </source>
</evidence>
<sequence length="194" mass="21572">MSNQDDATNPSRLGDASMKQAPPSNMNIPPSYVLFGVSLPFYMRAYHLYHHSPLDTLVGKVAQRSNITMADLKDADISVKRAVGFSVAGRALKVATLVSVGSFGMFGAAVFFIGDWKSLEEGVVASRRWAQSKRKTLDKFLGVEERVDEDHPEVVSRRNMTIQEESQLLAKRYWVSRETSSAQEAPDNQHPKAE</sequence>
<reference evidence="2" key="1">
    <citation type="submission" date="2020-06" db="EMBL/GenBank/DDBJ databases">
        <authorList>
            <consortium name="Plant Systems Biology data submission"/>
        </authorList>
    </citation>
    <scope>NUCLEOTIDE SEQUENCE</scope>
    <source>
        <strain evidence="2">D6</strain>
    </source>
</reference>
<comment type="caution">
    <text evidence="2">The sequence shown here is derived from an EMBL/GenBank/DDBJ whole genome shotgun (WGS) entry which is preliminary data.</text>
</comment>
<gene>
    <name evidence="2" type="ORF">SEMRO_127_G060760.1</name>
</gene>
<feature type="compositionally biased region" description="Polar residues" evidence="1">
    <location>
        <begin position="1"/>
        <end position="11"/>
    </location>
</feature>
<dbReference type="Proteomes" id="UP001153069">
    <property type="component" value="Unassembled WGS sequence"/>
</dbReference>